<evidence type="ECO:0000256" key="2">
    <source>
        <dbReference type="ARBA" id="ARBA00022475"/>
    </source>
</evidence>
<feature type="transmembrane region" description="Helical" evidence="8">
    <location>
        <begin position="283"/>
        <end position="303"/>
    </location>
</feature>
<dbReference type="SUPFAM" id="SSF144091">
    <property type="entry name" value="Rhomboid-like"/>
    <property type="match status" value="1"/>
</dbReference>
<evidence type="ECO:0000256" key="8">
    <source>
        <dbReference type="SAM" id="Phobius"/>
    </source>
</evidence>
<feature type="coiled-coil region" evidence="7">
    <location>
        <begin position="40"/>
        <end position="93"/>
    </location>
</feature>
<dbReference type="Gene3D" id="3.30.70.2350">
    <property type="match status" value="1"/>
</dbReference>
<dbReference type="OrthoDB" id="9813074at2"/>
<keyword evidence="5 8" id="KW-1133">Transmembrane helix</keyword>
<dbReference type="AlphaFoldDB" id="E8R1J5"/>
<reference evidence="11 12" key="2">
    <citation type="journal article" date="2011" name="Stand. Genomic Sci.">
        <title>Complete genome sequence of Isosphaera pallida type strain (IS1B).</title>
        <authorList>
            <consortium name="US DOE Joint Genome Institute (JGI-PGF)"/>
            <person name="Goker M."/>
            <person name="Cleland D."/>
            <person name="Saunders E."/>
            <person name="Lapidus A."/>
            <person name="Nolan M."/>
            <person name="Lucas S."/>
            <person name="Hammon N."/>
            <person name="Deshpande S."/>
            <person name="Cheng J.F."/>
            <person name="Tapia R."/>
            <person name="Han C."/>
            <person name="Goodwin L."/>
            <person name="Pitluck S."/>
            <person name="Liolios K."/>
            <person name="Pagani I."/>
            <person name="Ivanova N."/>
            <person name="Mavromatis K."/>
            <person name="Pati A."/>
            <person name="Chen A."/>
            <person name="Palaniappan K."/>
            <person name="Land M."/>
            <person name="Hauser L."/>
            <person name="Chang Y.J."/>
            <person name="Jeffries C.D."/>
            <person name="Detter J.C."/>
            <person name="Beck B."/>
            <person name="Woyke T."/>
            <person name="Bristow J."/>
            <person name="Eisen J.A."/>
            <person name="Markowitz V."/>
            <person name="Hugenholtz P."/>
            <person name="Kyrpides N.C."/>
            <person name="Klenk H.P."/>
        </authorList>
    </citation>
    <scope>NUCLEOTIDE SEQUENCE [LARGE SCALE GENOMIC DNA]</scope>
    <source>
        <strain evidence="12">ATCC 43644 / DSM 9630 / IS1B</strain>
    </source>
</reference>
<dbReference type="PANTHER" id="PTHR43066">
    <property type="entry name" value="RHOMBOID-RELATED PROTEIN"/>
    <property type="match status" value="1"/>
</dbReference>
<evidence type="ECO:0000259" key="10">
    <source>
        <dbReference type="Pfam" id="PF12122"/>
    </source>
</evidence>
<dbReference type="PANTHER" id="PTHR43066:SF26">
    <property type="entry name" value="RHOMBOID PROTEASE GLPG"/>
    <property type="match status" value="1"/>
</dbReference>
<evidence type="ECO:0000259" key="9">
    <source>
        <dbReference type="Pfam" id="PF01694"/>
    </source>
</evidence>
<feature type="domain" description="Peptidase S54 rhomboid" evidence="9">
    <location>
        <begin position="170"/>
        <end position="303"/>
    </location>
</feature>
<dbReference type="MEROPS" id="S54.028"/>
<keyword evidence="6 8" id="KW-0472">Membrane</keyword>
<evidence type="ECO:0000256" key="7">
    <source>
        <dbReference type="SAM" id="Coils"/>
    </source>
</evidence>
<feature type="transmembrane region" description="Helical" evidence="8">
    <location>
        <begin position="211"/>
        <end position="229"/>
    </location>
</feature>
<keyword evidence="3" id="KW-0997">Cell inner membrane</keyword>
<dbReference type="Proteomes" id="UP000008631">
    <property type="component" value="Chromosome"/>
</dbReference>
<evidence type="ECO:0000256" key="3">
    <source>
        <dbReference type="ARBA" id="ARBA00022519"/>
    </source>
</evidence>
<dbReference type="KEGG" id="ipa:Isop_2847"/>
<evidence type="ECO:0000313" key="11">
    <source>
        <dbReference type="EMBL" id="ADV63413.1"/>
    </source>
</evidence>
<keyword evidence="12" id="KW-1185">Reference proteome</keyword>
<dbReference type="FunCoup" id="E8R1J5">
    <property type="interactions" value="38"/>
</dbReference>
<proteinExistence type="predicted"/>
<dbReference type="InterPro" id="IPR022732">
    <property type="entry name" value="Peptidase_S54_GlpG_N"/>
</dbReference>
<dbReference type="InParanoid" id="E8R1J5"/>
<gene>
    <name evidence="11" type="ordered locus">Isop_2847</name>
</gene>
<sequence>MREIGVLDDSHQAERFVDYLLTRRIPALIRPTTKGQLAVWVRKEDQLDEARRELERFRLNPDDDLYRQAQVQAASLRAEAERLERDYQRRTNRLDKAMSGQITLRSVPVTSLMMALAIVLGLFNQFGFKDERVEPFLIQSTETINNRKEGGPVALEERLRFLAFADVKQGEIWRLVTPILLHFGPFHLLFNLLWLYDLGGKLERRIKSGQFVLLILVVAVGSNILQYVLGGFNPLFGGLSGVVCGLVGYTWIKSSREPELGLFIHPQTLALVMIYLVVCLTGIFGPVANIAHFAGLGLGALLAQRPGTRIV</sequence>
<evidence type="ECO:0000256" key="5">
    <source>
        <dbReference type="ARBA" id="ARBA00022989"/>
    </source>
</evidence>
<organism evidence="11 12">
    <name type="scientific">Isosphaera pallida (strain ATCC 43644 / DSM 9630 / IS1B)</name>
    <dbReference type="NCBI Taxonomy" id="575540"/>
    <lineage>
        <taxon>Bacteria</taxon>
        <taxon>Pseudomonadati</taxon>
        <taxon>Planctomycetota</taxon>
        <taxon>Planctomycetia</taxon>
        <taxon>Isosphaerales</taxon>
        <taxon>Isosphaeraceae</taxon>
        <taxon>Isosphaera</taxon>
    </lineage>
</organism>
<evidence type="ECO:0000313" key="12">
    <source>
        <dbReference type="Proteomes" id="UP000008631"/>
    </source>
</evidence>
<feature type="transmembrane region" description="Helical" evidence="8">
    <location>
        <begin position="235"/>
        <end position="252"/>
    </location>
</feature>
<evidence type="ECO:0000256" key="1">
    <source>
        <dbReference type="ARBA" id="ARBA00004141"/>
    </source>
</evidence>
<dbReference type="InterPro" id="IPR035952">
    <property type="entry name" value="Rhomboid-like_sf"/>
</dbReference>
<keyword evidence="4 8" id="KW-0812">Transmembrane</keyword>
<feature type="transmembrane region" description="Helical" evidence="8">
    <location>
        <begin position="102"/>
        <end position="123"/>
    </location>
</feature>
<feature type="domain" description="Peptidase S54 GlpG peptidase N-terminal" evidence="10">
    <location>
        <begin position="1"/>
        <end position="77"/>
    </location>
</feature>
<dbReference type="GO" id="GO:0016020">
    <property type="term" value="C:membrane"/>
    <property type="evidence" value="ECO:0007669"/>
    <property type="project" value="UniProtKB-SubCell"/>
</dbReference>
<dbReference type="HOGENOM" id="CLU_058989_0_0_0"/>
<comment type="subcellular location">
    <subcellularLocation>
        <location evidence="1">Membrane</location>
        <topology evidence="1">Multi-pass membrane protein</topology>
    </subcellularLocation>
</comment>
<dbReference type="eggNOG" id="COG0705">
    <property type="taxonomic scope" value="Bacteria"/>
</dbReference>
<reference key="1">
    <citation type="submission" date="2010-11" db="EMBL/GenBank/DDBJ databases">
        <title>The complete sequence of chromosome of Isophaera pallida ATCC 43644.</title>
        <authorList>
            <consortium name="US DOE Joint Genome Institute (JGI-PGF)"/>
            <person name="Lucas S."/>
            <person name="Copeland A."/>
            <person name="Lapidus A."/>
            <person name="Bruce D."/>
            <person name="Goodwin L."/>
            <person name="Pitluck S."/>
            <person name="Kyrpides N."/>
            <person name="Mavromatis K."/>
            <person name="Pagani I."/>
            <person name="Ivanova N."/>
            <person name="Saunders E."/>
            <person name="Brettin T."/>
            <person name="Detter J.C."/>
            <person name="Han C."/>
            <person name="Tapia R."/>
            <person name="Land M."/>
            <person name="Hauser L."/>
            <person name="Markowitz V."/>
            <person name="Cheng J.-F."/>
            <person name="Hugenholtz P."/>
            <person name="Woyke T."/>
            <person name="Wu D."/>
            <person name="Eisen J.A."/>
        </authorList>
    </citation>
    <scope>NUCLEOTIDE SEQUENCE</scope>
    <source>
        <strain>ATCC 43644</strain>
    </source>
</reference>
<dbReference type="EMBL" id="CP002353">
    <property type="protein sequence ID" value="ADV63413.1"/>
    <property type="molecule type" value="Genomic_DNA"/>
</dbReference>
<feature type="transmembrane region" description="Helical" evidence="8">
    <location>
        <begin position="179"/>
        <end position="199"/>
    </location>
</feature>
<accession>E8R1J5</accession>
<dbReference type="STRING" id="575540.Isop_2847"/>
<keyword evidence="2" id="KW-1003">Cell membrane</keyword>
<evidence type="ECO:0000256" key="6">
    <source>
        <dbReference type="ARBA" id="ARBA00023136"/>
    </source>
</evidence>
<dbReference type="InterPro" id="IPR022764">
    <property type="entry name" value="Peptidase_S54_rhomboid_dom"/>
</dbReference>
<evidence type="ECO:0000256" key="4">
    <source>
        <dbReference type="ARBA" id="ARBA00022692"/>
    </source>
</evidence>
<name>E8R1J5_ISOPI</name>
<protein>
    <submittedName>
        <fullName evidence="11">Rhomboid family protein</fullName>
    </submittedName>
</protein>
<dbReference type="Pfam" id="PF12122">
    <property type="entry name" value="Rhomboid_N"/>
    <property type="match status" value="1"/>
</dbReference>
<keyword evidence="7" id="KW-0175">Coiled coil</keyword>
<dbReference type="RefSeq" id="WP_013565701.1">
    <property type="nucleotide sequence ID" value="NC_014962.1"/>
</dbReference>
<dbReference type="Pfam" id="PF01694">
    <property type="entry name" value="Rhomboid"/>
    <property type="match status" value="1"/>
</dbReference>
<dbReference type="GO" id="GO:0004252">
    <property type="term" value="F:serine-type endopeptidase activity"/>
    <property type="evidence" value="ECO:0007669"/>
    <property type="project" value="InterPro"/>
</dbReference>
<dbReference type="InterPro" id="IPR038236">
    <property type="entry name" value="GlpG_N_sf"/>
</dbReference>
<dbReference type="Gene3D" id="1.20.1540.10">
    <property type="entry name" value="Rhomboid-like"/>
    <property type="match status" value="1"/>
</dbReference>